<dbReference type="InterPro" id="IPR021381">
    <property type="entry name" value="DUF3011"/>
</dbReference>
<sequence>MVRRAGRAGALRRGRDEMKAHWIAGSVLLLVAASAPLGTVHAQYQPAQPGVVECSSSNGRIQRCPVDARGGVVLQTQYSRSGCYQNETWGFDATGVWVSNGCRASFLVGQPPQNHSSGKNTAAAVAAVALIAAAVLAANKDKDDHNSGPVPNDRDAAREYNGGCDAARAGAQLPSYASPSYRNGYMACLRR</sequence>
<gene>
    <name evidence="1" type="ORF">GN331_16270</name>
</gene>
<protein>
    <submittedName>
        <fullName evidence="1">DUF3011 domain-containing protein</fullName>
    </submittedName>
</protein>
<dbReference type="EMBL" id="WOXT01000006">
    <property type="protein sequence ID" value="MUV15759.1"/>
    <property type="molecule type" value="Genomic_DNA"/>
</dbReference>
<evidence type="ECO:0000313" key="2">
    <source>
        <dbReference type="Proteomes" id="UP000479692"/>
    </source>
</evidence>
<organism evidence="1 2">
    <name type="scientific">Noviluteimonas gilva</name>
    <dbReference type="NCBI Taxonomy" id="2682097"/>
    <lineage>
        <taxon>Bacteria</taxon>
        <taxon>Pseudomonadati</taxon>
        <taxon>Pseudomonadota</taxon>
        <taxon>Gammaproteobacteria</taxon>
        <taxon>Lysobacterales</taxon>
        <taxon>Lysobacteraceae</taxon>
        <taxon>Noviluteimonas</taxon>
    </lineage>
</organism>
<dbReference type="Proteomes" id="UP000479692">
    <property type="component" value="Unassembled WGS sequence"/>
</dbReference>
<accession>A0A7C9LKT5</accession>
<proteinExistence type="predicted"/>
<keyword evidence="2" id="KW-1185">Reference proteome</keyword>
<evidence type="ECO:0000313" key="1">
    <source>
        <dbReference type="EMBL" id="MUV15759.1"/>
    </source>
</evidence>
<reference evidence="1 2" key="1">
    <citation type="submission" date="2019-12" db="EMBL/GenBank/DDBJ databases">
        <authorList>
            <person name="Xu J."/>
        </authorList>
    </citation>
    <scope>NUCLEOTIDE SEQUENCE [LARGE SCALE GENOMIC DNA]</scope>
    <source>
        <strain evidence="1 2">HX-5-24</strain>
    </source>
</reference>
<name>A0A7C9LKT5_9GAMM</name>
<dbReference type="Pfam" id="PF11218">
    <property type="entry name" value="DUF3011"/>
    <property type="match status" value="1"/>
</dbReference>
<dbReference type="AlphaFoldDB" id="A0A7C9LKT5"/>
<comment type="caution">
    <text evidence="1">The sequence shown here is derived from an EMBL/GenBank/DDBJ whole genome shotgun (WGS) entry which is preliminary data.</text>
</comment>